<dbReference type="Proteomes" id="UP000287651">
    <property type="component" value="Unassembled WGS sequence"/>
</dbReference>
<evidence type="ECO:0000259" key="3">
    <source>
        <dbReference type="PROSITE" id="PS50206"/>
    </source>
</evidence>
<dbReference type="CDD" id="cd01448">
    <property type="entry name" value="TST_Repeat_1"/>
    <property type="match status" value="1"/>
</dbReference>
<dbReference type="PANTHER" id="PTHR11364">
    <property type="entry name" value="THIOSULFATE SULFERTANSFERASE"/>
    <property type="match status" value="1"/>
</dbReference>
<dbReference type="GO" id="GO:0005739">
    <property type="term" value="C:mitochondrion"/>
    <property type="evidence" value="ECO:0007669"/>
    <property type="project" value="TreeGrafter"/>
</dbReference>
<gene>
    <name evidence="4" type="ORF">B296_00029652</name>
</gene>
<dbReference type="InterPro" id="IPR001763">
    <property type="entry name" value="Rhodanese-like_dom"/>
</dbReference>
<evidence type="ECO:0000256" key="1">
    <source>
        <dbReference type="ARBA" id="ARBA00022679"/>
    </source>
</evidence>
<sequence length="239" mass="26843">MLPSDEAFAASVSALDIQNKDAVIVYDGKGQFSAARVWWMFRVFGHNKVWVLDGGLPQWCKSGYEVESTLSQVAISRATSVGEAIKNIYRGQLVGPASFKTKFQPHLVWTLDQIKQNMSDQTHQHIDARSKSRFDGVAPEPREGIKSGHMHGSKCVPFTEVKKSLPNLLMRCLTCFNVPALKDLLFIRQNSVTVFLGGQDEFKCVDLPHISVFSQVTKCVMFLLKISACKKKVQKKLYF</sequence>
<keyword evidence="1" id="KW-0808">Transferase</keyword>
<evidence type="ECO:0000313" key="4">
    <source>
        <dbReference type="EMBL" id="RRT73554.1"/>
    </source>
</evidence>
<organism evidence="4 5">
    <name type="scientific">Ensete ventricosum</name>
    <name type="common">Abyssinian banana</name>
    <name type="synonym">Musa ensete</name>
    <dbReference type="NCBI Taxonomy" id="4639"/>
    <lineage>
        <taxon>Eukaryota</taxon>
        <taxon>Viridiplantae</taxon>
        <taxon>Streptophyta</taxon>
        <taxon>Embryophyta</taxon>
        <taxon>Tracheophyta</taxon>
        <taxon>Spermatophyta</taxon>
        <taxon>Magnoliopsida</taxon>
        <taxon>Liliopsida</taxon>
        <taxon>Zingiberales</taxon>
        <taxon>Musaceae</taxon>
        <taxon>Ensete</taxon>
    </lineage>
</organism>
<accession>A0A427ABE3</accession>
<keyword evidence="2" id="KW-0677">Repeat</keyword>
<proteinExistence type="predicted"/>
<dbReference type="Pfam" id="PF00581">
    <property type="entry name" value="Rhodanese"/>
    <property type="match status" value="1"/>
</dbReference>
<dbReference type="PANTHER" id="PTHR11364:SF27">
    <property type="entry name" value="SULFURTRANSFERASE"/>
    <property type="match status" value="1"/>
</dbReference>
<dbReference type="Gene3D" id="3.40.250.10">
    <property type="entry name" value="Rhodanese-like domain"/>
    <property type="match status" value="2"/>
</dbReference>
<evidence type="ECO:0000256" key="2">
    <source>
        <dbReference type="ARBA" id="ARBA00022737"/>
    </source>
</evidence>
<feature type="domain" description="Rhodanese" evidence="3">
    <location>
        <begin position="3"/>
        <end position="68"/>
    </location>
</feature>
<dbReference type="AlphaFoldDB" id="A0A427ABE3"/>
<evidence type="ECO:0000313" key="5">
    <source>
        <dbReference type="Proteomes" id="UP000287651"/>
    </source>
</evidence>
<name>A0A427ABE3_ENSVE</name>
<reference evidence="4 5" key="1">
    <citation type="journal article" date="2014" name="Agronomy (Basel)">
        <title>A Draft Genome Sequence for Ensete ventricosum, the Drought-Tolerant Tree Against Hunger.</title>
        <authorList>
            <person name="Harrison J."/>
            <person name="Moore K.A."/>
            <person name="Paszkiewicz K."/>
            <person name="Jones T."/>
            <person name="Grant M."/>
            <person name="Ambacheew D."/>
            <person name="Muzemil S."/>
            <person name="Studholme D.J."/>
        </authorList>
    </citation>
    <scope>NUCLEOTIDE SEQUENCE [LARGE SCALE GENOMIC DNA]</scope>
</reference>
<dbReference type="InterPro" id="IPR036873">
    <property type="entry name" value="Rhodanese-like_dom_sf"/>
</dbReference>
<protein>
    <recommendedName>
        <fullName evidence="3">Rhodanese domain-containing protein</fullName>
    </recommendedName>
</protein>
<dbReference type="EMBL" id="AMZH03003059">
    <property type="protein sequence ID" value="RRT73554.1"/>
    <property type="molecule type" value="Genomic_DNA"/>
</dbReference>
<dbReference type="SUPFAM" id="SSF52821">
    <property type="entry name" value="Rhodanese/Cell cycle control phosphatase"/>
    <property type="match status" value="2"/>
</dbReference>
<dbReference type="GO" id="GO:0004792">
    <property type="term" value="F:thiosulfate-cyanide sulfurtransferase activity"/>
    <property type="evidence" value="ECO:0007669"/>
    <property type="project" value="TreeGrafter"/>
</dbReference>
<comment type="caution">
    <text evidence="4">The sequence shown here is derived from an EMBL/GenBank/DDBJ whole genome shotgun (WGS) entry which is preliminary data.</text>
</comment>
<dbReference type="PROSITE" id="PS50206">
    <property type="entry name" value="RHODANESE_3"/>
    <property type="match status" value="1"/>
</dbReference>
<dbReference type="InterPro" id="IPR045078">
    <property type="entry name" value="TST/MPST-like"/>
</dbReference>